<proteinExistence type="inferred from homology"/>
<dbReference type="PANTHER" id="PTHR39329">
    <property type="entry name" value="ETHANOLAMINE AMMONIA-LYASE HEAVY CHAIN"/>
    <property type="match status" value="1"/>
</dbReference>
<dbReference type="Pfam" id="PF06751">
    <property type="entry name" value="EutB"/>
    <property type="match status" value="1"/>
</dbReference>
<dbReference type="Gene3D" id="3.20.20.70">
    <property type="entry name" value="Aldolase class I"/>
    <property type="match status" value="1"/>
</dbReference>
<dbReference type="InterPro" id="IPR044941">
    <property type="entry name" value="EutB_N_sf"/>
</dbReference>
<keyword evidence="1" id="KW-0846">Cobalamin</keyword>
<dbReference type="Gene3D" id="2.30.170.30">
    <property type="entry name" value="ethanolamine ammonia-lyase heavy chain domain like"/>
    <property type="match status" value="1"/>
</dbReference>
<dbReference type="Gene3D" id="1.10.220.70">
    <property type="entry name" value="lyase"/>
    <property type="match status" value="1"/>
</dbReference>
<keyword evidence="3" id="KW-1185">Reference proteome</keyword>
<feature type="binding site" evidence="1">
    <location>
        <begin position="160"/>
        <end position="162"/>
    </location>
    <ligand>
        <name>substrate</name>
    </ligand>
</feature>
<comment type="cofactor">
    <cofactor evidence="1">
        <name>adenosylcob(III)alamin</name>
        <dbReference type="ChEBI" id="CHEBI:18408"/>
    </cofactor>
    <text evidence="1">Binds between the large and small subunits.</text>
</comment>
<feature type="binding site" evidence="1">
    <location>
        <position position="193"/>
    </location>
    <ligand>
        <name>substrate</name>
    </ligand>
</feature>
<feature type="binding site" evidence="1">
    <location>
        <position position="288"/>
    </location>
    <ligand>
        <name>substrate</name>
    </ligand>
</feature>
<dbReference type="InterPro" id="IPR013785">
    <property type="entry name" value="Aldolase_TIM"/>
</dbReference>
<comment type="pathway">
    <text evidence="1">Amine and polyamine degradation; ethanolamine degradation.</text>
</comment>
<dbReference type="PIRSF" id="PIRSF018788">
    <property type="entry name" value="EutB"/>
    <property type="match status" value="1"/>
</dbReference>
<dbReference type="EC" id="4.3.1.7" evidence="1"/>
<feature type="binding site" evidence="1">
    <location>
        <position position="363"/>
    </location>
    <ligand>
        <name>substrate</name>
    </ligand>
</feature>
<comment type="similarity">
    <text evidence="1">Belongs to the EutB family.</text>
</comment>
<dbReference type="NCBIfam" id="NF011649">
    <property type="entry name" value="PRK15067.1"/>
    <property type="match status" value="1"/>
</dbReference>
<evidence type="ECO:0000256" key="1">
    <source>
        <dbReference type="HAMAP-Rule" id="MF_00861"/>
    </source>
</evidence>
<sequence length="463" mass="48893">MPFAHTVGGVGWRFEDLKDLLAKASPHRSGDDLAGIAARSAEERMAARCALADLPLAALLAEPVVPYEVDEVTRLVVDGHDRAAFAPIAHLTVGAFREWLLDDATGPDDLARAARGITPEMAAAVSKLMRNQDLVVAARKCRVVTRFRDTIGLPGRLSVRLQPNHPTDDPRGVAAAVLDGLLLGAGDAVIGVNPAGDALPDLLALWRLLDRLVQGLAIPTQTCVLAHVTAQLRAIEAGAPVDLVFQSIAGTEAANRSFGVDLALLREAHAAARSLRRGTVGDQVMYFETGQGSALSANAHHGVDQQTLEARAYGVARAFDPLLVNSVVGFIGPEYLADGRQIVRAGLEDHFCGKLLGLPLGVDVCYTNHADADGDDTDVLLTMLGVAGVAYVMGVPGADDVMLGYQSTSFHDALYLRSVLGLRRAPEFEAWLARMELVDDAGMPIPPAAGSRLLAAAREVAAS</sequence>
<dbReference type="GO" id="GO:0016829">
    <property type="term" value="F:lyase activity"/>
    <property type="evidence" value="ECO:0007669"/>
    <property type="project" value="UniProtKB-KW"/>
</dbReference>
<keyword evidence="1 2" id="KW-0456">Lyase</keyword>
<feature type="binding site" evidence="1">
    <location>
        <position position="194"/>
    </location>
    <ligand>
        <name>adenosylcob(III)alamin</name>
        <dbReference type="ChEBI" id="CHEBI:18408"/>
    </ligand>
</feature>
<dbReference type="PANTHER" id="PTHR39329:SF1">
    <property type="entry name" value="ETHANOLAMINE AMMONIA-LYASE LARGE SUBUNIT"/>
    <property type="match status" value="1"/>
</dbReference>
<evidence type="ECO:0000313" key="3">
    <source>
        <dbReference type="Proteomes" id="UP001162891"/>
    </source>
</evidence>
<dbReference type="InterPro" id="IPR010628">
    <property type="entry name" value="EutB"/>
</dbReference>
<dbReference type="EMBL" id="AP025591">
    <property type="protein sequence ID" value="BDG01064.1"/>
    <property type="molecule type" value="Genomic_DNA"/>
</dbReference>
<feature type="binding site" evidence="1">
    <location>
        <position position="402"/>
    </location>
    <ligand>
        <name>adenosylcob(III)alamin</name>
        <dbReference type="ChEBI" id="CHEBI:18408"/>
    </ligand>
</feature>
<keyword evidence="1" id="KW-0170">Cobalt</keyword>
<comment type="function">
    <text evidence="1">Catalyzes the deamination of various vicinal amino-alcohols to oxo compounds. Allows this organism to utilize ethanolamine as the sole source of nitrogen and carbon in the presence of vitamin B12.</text>
</comment>
<comment type="subunit">
    <text evidence="1">The basic unit is a heterodimer which dimerizes to form tetramers. The heterotetramers trimerize; 6 large subunits form a core ring with 6 small subunits projecting outwards.</text>
</comment>
<comment type="catalytic activity">
    <reaction evidence="1">
        <text>ethanolamine = acetaldehyde + NH4(+)</text>
        <dbReference type="Rhea" id="RHEA:15313"/>
        <dbReference type="ChEBI" id="CHEBI:15343"/>
        <dbReference type="ChEBI" id="CHEBI:28938"/>
        <dbReference type="ChEBI" id="CHEBI:57603"/>
        <dbReference type="EC" id="4.3.1.7"/>
    </reaction>
</comment>
<dbReference type="HAMAP" id="MF_00861">
    <property type="entry name" value="EutB"/>
    <property type="match status" value="1"/>
</dbReference>
<reference evidence="3" key="1">
    <citation type="journal article" date="2022" name="Int. J. Syst. Evol. Microbiol.">
        <title>Anaeromyxobacter oryzae sp. nov., Anaeromyxobacter diazotrophicus sp. nov. and Anaeromyxobacter paludicola sp. nov., isolated from paddy soils.</title>
        <authorList>
            <person name="Itoh H."/>
            <person name="Xu Z."/>
            <person name="Mise K."/>
            <person name="Masuda Y."/>
            <person name="Ushijima N."/>
            <person name="Hayakawa C."/>
            <person name="Shiratori Y."/>
            <person name="Senoo K."/>
        </authorList>
    </citation>
    <scope>NUCLEOTIDE SEQUENCE [LARGE SCALE GENOMIC DNA]</scope>
    <source>
        <strain evidence="3">Red232</strain>
    </source>
</reference>
<dbReference type="InterPro" id="IPR044939">
    <property type="entry name" value="EutB_dom_2_sf"/>
</dbReference>
<feature type="binding site" evidence="1">
    <location>
        <position position="296"/>
    </location>
    <ligand>
        <name>adenosylcob(III)alamin</name>
        <dbReference type="ChEBI" id="CHEBI:18408"/>
    </ligand>
</feature>
<gene>
    <name evidence="1" type="primary">eutB</name>
    <name evidence="2" type="ORF">AMOR_00600</name>
</gene>
<dbReference type="Proteomes" id="UP001162891">
    <property type="component" value="Chromosome"/>
</dbReference>
<feature type="binding site" evidence="1">
    <location>
        <position position="246"/>
    </location>
    <ligand>
        <name>adenosylcob(III)alamin</name>
        <dbReference type="ChEBI" id="CHEBI:18408"/>
    </ligand>
</feature>
<evidence type="ECO:0000313" key="2">
    <source>
        <dbReference type="EMBL" id="BDG01064.1"/>
    </source>
</evidence>
<name>A0ABM7WNL4_9BACT</name>
<dbReference type="RefSeq" id="WP_248357428.1">
    <property type="nucleotide sequence ID" value="NZ_AP025591.1"/>
</dbReference>
<keyword evidence="1" id="KW-1283">Bacterial microcompartment</keyword>
<organism evidence="2 3">
    <name type="scientific">Anaeromyxobacter oryzae</name>
    <dbReference type="NCBI Taxonomy" id="2918170"/>
    <lineage>
        <taxon>Bacteria</taxon>
        <taxon>Pseudomonadati</taxon>
        <taxon>Myxococcota</taxon>
        <taxon>Myxococcia</taxon>
        <taxon>Myxococcales</taxon>
        <taxon>Cystobacterineae</taxon>
        <taxon>Anaeromyxobacteraceae</taxon>
        <taxon>Anaeromyxobacter</taxon>
    </lineage>
</organism>
<protein>
    <recommendedName>
        <fullName evidence="1">Ethanolamine ammonia-lyase large subunit</fullName>
        <shortName evidence="1">EAL large subunit</shortName>
        <ecNumber evidence="1">4.3.1.7</ecNumber>
    </recommendedName>
</protein>
<comment type="subcellular location">
    <subcellularLocation>
        <location evidence="1">Bacterial microcompartment</location>
    </subcellularLocation>
</comment>
<accession>A0ABM7WNL4</accession>